<reference evidence="3 4" key="1">
    <citation type="submission" date="2014-10" db="EMBL/GenBank/DDBJ databases">
        <title>Draft genome of the hookworm Ancylostoma caninum.</title>
        <authorList>
            <person name="Mitreva M."/>
        </authorList>
    </citation>
    <scope>NUCLEOTIDE SEQUENCE [LARGE SCALE GENOMIC DNA]</scope>
    <source>
        <strain evidence="3 4">Baltimore</strain>
    </source>
</reference>
<dbReference type="Proteomes" id="UP000252519">
    <property type="component" value="Unassembled WGS sequence"/>
</dbReference>
<feature type="region of interest" description="Disordered" evidence="2">
    <location>
        <begin position="1"/>
        <end position="33"/>
    </location>
</feature>
<sequence>MSSDQGARNGQRNETSTAAGVNSPSDDGCMTPPLCIVEESAVGTVPSFETKPSQQKSKSRQMRLERDADAWIRYLLKELTSILPSSQDEQKLKIACSLQNIVCEQRDLQHLASMITLLETEVNERFQQINQDVTRQVDEHVKKCSHSTSKTTASVNSVRNEMVRVIELCHTLRQTVSKHSMEMEAIRTTLRASCDSVRQTAAELNDKLETLKRERDEIRAVCAEHRSNRNMNLCGLSALFPPPPPPPPLPPTNSRDDHREDETSTPENVSSRNRQRPAANRGMDTHEAPTSSAAPVVPAVSTAVTNPPPMLPLPSPFYGPLFPPSQKMMYDYFQLQQLQQMQQSLVPPLPPFLPNMMMDGNQMPMQYQPPALDQRNARIDGYNQQRNQTRAPENTENVQNNRPRR</sequence>
<evidence type="ECO:0000313" key="3">
    <source>
        <dbReference type="EMBL" id="RCN49111.1"/>
    </source>
</evidence>
<proteinExistence type="predicted"/>
<dbReference type="EMBL" id="JOJR01000038">
    <property type="protein sequence ID" value="RCN49111.1"/>
    <property type="molecule type" value="Genomic_DNA"/>
</dbReference>
<feature type="region of interest" description="Disordered" evidence="2">
    <location>
        <begin position="233"/>
        <end position="296"/>
    </location>
</feature>
<feature type="coiled-coil region" evidence="1">
    <location>
        <begin position="194"/>
        <end position="228"/>
    </location>
</feature>
<feature type="region of interest" description="Disordered" evidence="2">
    <location>
        <begin position="380"/>
        <end position="405"/>
    </location>
</feature>
<keyword evidence="1" id="KW-0175">Coiled coil</keyword>
<dbReference type="AlphaFoldDB" id="A0A368GXN2"/>
<protein>
    <submittedName>
        <fullName evidence="3">Uncharacterized protein</fullName>
    </submittedName>
</protein>
<evidence type="ECO:0000313" key="4">
    <source>
        <dbReference type="Proteomes" id="UP000252519"/>
    </source>
</evidence>
<feature type="compositionally biased region" description="Polar residues" evidence="2">
    <location>
        <begin position="382"/>
        <end position="405"/>
    </location>
</feature>
<evidence type="ECO:0000256" key="2">
    <source>
        <dbReference type="SAM" id="MobiDB-lite"/>
    </source>
</evidence>
<dbReference type="OrthoDB" id="5868918at2759"/>
<gene>
    <name evidence="3" type="ORF">ANCCAN_04856</name>
</gene>
<feature type="compositionally biased region" description="Pro residues" evidence="2">
    <location>
        <begin position="240"/>
        <end position="251"/>
    </location>
</feature>
<name>A0A368GXN2_ANCCA</name>
<keyword evidence="4" id="KW-1185">Reference proteome</keyword>
<comment type="caution">
    <text evidence="3">The sequence shown here is derived from an EMBL/GenBank/DDBJ whole genome shotgun (WGS) entry which is preliminary data.</text>
</comment>
<accession>A0A368GXN2</accession>
<organism evidence="3 4">
    <name type="scientific">Ancylostoma caninum</name>
    <name type="common">Dog hookworm</name>
    <dbReference type="NCBI Taxonomy" id="29170"/>
    <lineage>
        <taxon>Eukaryota</taxon>
        <taxon>Metazoa</taxon>
        <taxon>Ecdysozoa</taxon>
        <taxon>Nematoda</taxon>
        <taxon>Chromadorea</taxon>
        <taxon>Rhabditida</taxon>
        <taxon>Rhabditina</taxon>
        <taxon>Rhabditomorpha</taxon>
        <taxon>Strongyloidea</taxon>
        <taxon>Ancylostomatidae</taxon>
        <taxon>Ancylostomatinae</taxon>
        <taxon>Ancylostoma</taxon>
    </lineage>
</organism>
<evidence type="ECO:0000256" key="1">
    <source>
        <dbReference type="SAM" id="Coils"/>
    </source>
</evidence>
<feature type="compositionally biased region" description="Polar residues" evidence="2">
    <location>
        <begin position="1"/>
        <end position="25"/>
    </location>
</feature>